<dbReference type="Gene3D" id="3.30.450.90">
    <property type="match status" value="1"/>
</dbReference>
<dbReference type="InterPro" id="IPR003593">
    <property type="entry name" value="AAA+_ATPase"/>
</dbReference>
<dbReference type="InterPro" id="IPR001482">
    <property type="entry name" value="T2SS/T4SS_dom"/>
</dbReference>
<dbReference type="GO" id="GO:0005886">
    <property type="term" value="C:plasma membrane"/>
    <property type="evidence" value="ECO:0007669"/>
    <property type="project" value="TreeGrafter"/>
</dbReference>
<dbReference type="OrthoDB" id="9804785at2"/>
<evidence type="ECO:0000259" key="4">
    <source>
        <dbReference type="PROSITE" id="PS00662"/>
    </source>
</evidence>
<dbReference type="AlphaFoldDB" id="A0A4S1X0G7"/>
<evidence type="ECO:0000256" key="2">
    <source>
        <dbReference type="ARBA" id="ARBA00022741"/>
    </source>
</evidence>
<dbReference type="FunFam" id="3.30.450.90:FF:000001">
    <property type="entry name" value="Type II secretion system ATPase GspE"/>
    <property type="match status" value="1"/>
</dbReference>
<dbReference type="FunFam" id="3.40.50.300:FF:000398">
    <property type="entry name" value="Type IV pilus assembly ATPase PilB"/>
    <property type="match status" value="1"/>
</dbReference>
<dbReference type="PANTHER" id="PTHR30258:SF2">
    <property type="entry name" value="COMG OPERON PROTEIN 1"/>
    <property type="match status" value="1"/>
</dbReference>
<dbReference type="Gene3D" id="1.10.40.70">
    <property type="match status" value="1"/>
</dbReference>
<dbReference type="EMBL" id="SRXT01000010">
    <property type="protein sequence ID" value="TGX48715.1"/>
    <property type="molecule type" value="Genomic_DNA"/>
</dbReference>
<evidence type="ECO:0000313" key="6">
    <source>
        <dbReference type="Proteomes" id="UP000306147"/>
    </source>
</evidence>
<evidence type="ECO:0000313" key="5">
    <source>
        <dbReference type="EMBL" id="TGX48715.1"/>
    </source>
</evidence>
<comment type="similarity">
    <text evidence="1">Belongs to the GSP E family.</text>
</comment>
<protein>
    <submittedName>
        <fullName evidence="5">Type II/IV secretion system protein</fullName>
    </submittedName>
</protein>
<dbReference type="Proteomes" id="UP000306147">
    <property type="component" value="Unassembled WGS sequence"/>
</dbReference>
<dbReference type="GO" id="GO:0016887">
    <property type="term" value="F:ATP hydrolysis activity"/>
    <property type="evidence" value="ECO:0007669"/>
    <property type="project" value="TreeGrafter"/>
</dbReference>
<comment type="caution">
    <text evidence="5">The sequence shown here is derived from an EMBL/GenBank/DDBJ whole genome shotgun (WGS) entry which is preliminary data.</text>
</comment>
<dbReference type="SUPFAM" id="SSF52540">
    <property type="entry name" value="P-loop containing nucleoside triphosphate hydrolases"/>
    <property type="match status" value="1"/>
</dbReference>
<keyword evidence="2" id="KW-0547">Nucleotide-binding</keyword>
<dbReference type="Pfam" id="PF00437">
    <property type="entry name" value="T2SSE"/>
    <property type="match status" value="1"/>
</dbReference>
<dbReference type="SMART" id="SM00382">
    <property type="entry name" value="AAA"/>
    <property type="match status" value="1"/>
</dbReference>
<dbReference type="Gene3D" id="3.30.300.160">
    <property type="entry name" value="Type II secretion system, protein E, N-terminal domain"/>
    <property type="match status" value="1"/>
</dbReference>
<accession>A0A4S1X0G7</accession>
<gene>
    <name evidence="5" type="ORF">E5A73_20635</name>
</gene>
<dbReference type="CDD" id="cd01129">
    <property type="entry name" value="PulE-GspE-like"/>
    <property type="match status" value="1"/>
</dbReference>
<evidence type="ECO:0000256" key="1">
    <source>
        <dbReference type="ARBA" id="ARBA00006611"/>
    </source>
</evidence>
<dbReference type="InterPro" id="IPR037257">
    <property type="entry name" value="T2SS_E_N_sf"/>
</dbReference>
<reference evidence="5 6" key="1">
    <citation type="submission" date="2019-04" db="EMBL/GenBank/DDBJ databases">
        <title>Sphingomonas psychrotolerans sp. nov., isolated from soil in the Tianshan Mountains, Xinjiang, China.</title>
        <authorList>
            <person name="Luo Y."/>
            <person name="Sheng H."/>
        </authorList>
    </citation>
    <scope>NUCLEOTIDE SEQUENCE [LARGE SCALE GENOMIC DNA]</scope>
    <source>
        <strain evidence="5 6">ZFGT-11</strain>
    </source>
</reference>
<dbReference type="Pfam" id="PF05157">
    <property type="entry name" value="MshEN"/>
    <property type="match status" value="1"/>
</dbReference>
<dbReference type="PROSITE" id="PS00662">
    <property type="entry name" value="T2SP_E"/>
    <property type="match status" value="1"/>
</dbReference>
<organism evidence="5 6">
    <name type="scientific">Sphingomonas gei</name>
    <dbReference type="NCBI Taxonomy" id="1395960"/>
    <lineage>
        <taxon>Bacteria</taxon>
        <taxon>Pseudomonadati</taxon>
        <taxon>Pseudomonadota</taxon>
        <taxon>Alphaproteobacteria</taxon>
        <taxon>Sphingomonadales</taxon>
        <taxon>Sphingomonadaceae</taxon>
        <taxon>Sphingomonas</taxon>
    </lineage>
</organism>
<proteinExistence type="inferred from homology"/>
<keyword evidence="6" id="KW-1185">Reference proteome</keyword>
<dbReference type="SUPFAM" id="SSF160246">
    <property type="entry name" value="EspE N-terminal domain-like"/>
    <property type="match status" value="1"/>
</dbReference>
<dbReference type="PANTHER" id="PTHR30258">
    <property type="entry name" value="TYPE II SECRETION SYSTEM PROTEIN GSPE-RELATED"/>
    <property type="match status" value="1"/>
</dbReference>
<keyword evidence="3" id="KW-0067">ATP-binding</keyword>
<evidence type="ECO:0000256" key="3">
    <source>
        <dbReference type="ARBA" id="ARBA00022840"/>
    </source>
</evidence>
<dbReference type="InterPro" id="IPR007831">
    <property type="entry name" value="T2SS_GspE_N"/>
</dbReference>
<dbReference type="GO" id="GO:0005524">
    <property type="term" value="F:ATP binding"/>
    <property type="evidence" value="ECO:0007669"/>
    <property type="project" value="UniProtKB-KW"/>
</dbReference>
<dbReference type="InterPro" id="IPR027417">
    <property type="entry name" value="P-loop_NTPase"/>
</dbReference>
<dbReference type="Gene3D" id="3.40.50.300">
    <property type="entry name" value="P-loop containing nucleotide triphosphate hydrolases"/>
    <property type="match status" value="1"/>
</dbReference>
<sequence length="577" mass="62204">MIDNSTVPRTNIEGSCDILPGPEDARGLASMLRDGRLLPEEALHRALLIERESGERLEAVVTRLGMISEDRLVAELARFSGLTAVGAEAFAATPVEGPELSLAFLRDIRAVPVGLTGEAVRVAVANPFDPFVVQAFAFMFQRRVERVVGRASDIDAAIERLYHGSQASDAAVDDAVDDEDLERLKDLVSDAPVIRAVNRLIANAVDQRASDIHIEPGDDGLAIRFRIDGMLRDAGRLPVAMRAPLVSRIKVMARLNIAERRLPQDGRMRISVRGHEIDLRIATAPSIHGESVVMRILDRSKLALDFAALGFDAVLTGRLREAITRPHGIVLVTGPTGSGKTTTLYAALAELNAPERKLLTVEDPIEYRLDGVIQTQVNPAIGFTFGSALRSFLRQDPDVMMVGEIRDTETAQIAVQAALTGHMILSTLHTNTAAGAVSRLLDMGVEPFLLGSVLTGVLAQRLVRRLCADCRIPFDPREGAPEALRPLLEAQGIRCLYHPAGCARCGGSGYSGRIAILEFLRVDDAVSRLVLRRADTRELLAAAEQGGMRSLAADGVAKAGEGLTTMEEVLRVASGES</sequence>
<feature type="domain" description="Bacterial type II secretion system protein E" evidence="4">
    <location>
        <begin position="393"/>
        <end position="407"/>
    </location>
</feature>
<name>A0A4S1X0G7_9SPHN</name>